<keyword evidence="3" id="KW-1185">Reference proteome</keyword>
<accession>V5EDP5</accession>
<keyword evidence="1" id="KW-0732">Signal</keyword>
<dbReference type="OMA" id="FTGRYCF"/>
<evidence type="ECO:0000313" key="2">
    <source>
        <dbReference type="EMBL" id="EST08576.1"/>
    </source>
</evidence>
<dbReference type="GeneID" id="27417493"/>
<dbReference type="Proteomes" id="UP000019377">
    <property type="component" value="Unassembled WGS sequence"/>
</dbReference>
<name>V5EDP5_KALBG</name>
<dbReference type="Gene3D" id="3.30.530.20">
    <property type="match status" value="1"/>
</dbReference>
<reference evidence="3" key="1">
    <citation type="journal article" date="2013" name="Genome Announc.">
        <title>Draft genome sequence of Pseudozyma brasiliensis sp. nov. strain GHG001, a high producer of endo-1,4-xylanase isolated from an insect pest of sugarcane.</title>
        <authorList>
            <person name="Oliveira J.V.D.C."/>
            <person name="dos Santos R.A.C."/>
            <person name="Borges T.A."/>
            <person name="Riano-Pachon D.M."/>
            <person name="Goldman G.H."/>
        </authorList>
    </citation>
    <scope>NUCLEOTIDE SEQUENCE [LARGE SCALE GENOMIC DNA]</scope>
    <source>
        <strain evidence="3">GHG001</strain>
    </source>
</reference>
<proteinExistence type="predicted"/>
<dbReference type="eggNOG" id="ENOG502R28H">
    <property type="taxonomic scope" value="Eukaryota"/>
</dbReference>
<dbReference type="RefSeq" id="XP_016293565.1">
    <property type="nucleotide sequence ID" value="XM_016434883.1"/>
</dbReference>
<dbReference type="OrthoDB" id="2954648at2759"/>
<dbReference type="AlphaFoldDB" id="V5EDP5"/>
<dbReference type="EMBL" id="KI545857">
    <property type="protein sequence ID" value="EST08576.1"/>
    <property type="molecule type" value="Genomic_DNA"/>
</dbReference>
<protein>
    <submittedName>
        <fullName evidence="2">Uncharacterized protein</fullName>
    </submittedName>
</protein>
<evidence type="ECO:0000256" key="1">
    <source>
        <dbReference type="SAM" id="SignalP"/>
    </source>
</evidence>
<feature type="signal peptide" evidence="1">
    <location>
        <begin position="1"/>
        <end position="16"/>
    </location>
</feature>
<evidence type="ECO:0000313" key="3">
    <source>
        <dbReference type="Proteomes" id="UP000019377"/>
    </source>
</evidence>
<organism evidence="2 3">
    <name type="scientific">Kalmanozyma brasiliensis (strain GHG001)</name>
    <name type="common">Yeast</name>
    <name type="synonym">Pseudozyma brasiliensis</name>
    <dbReference type="NCBI Taxonomy" id="1365824"/>
    <lineage>
        <taxon>Eukaryota</taxon>
        <taxon>Fungi</taxon>
        <taxon>Dikarya</taxon>
        <taxon>Basidiomycota</taxon>
        <taxon>Ustilaginomycotina</taxon>
        <taxon>Ustilaginomycetes</taxon>
        <taxon>Ustilaginales</taxon>
        <taxon>Ustilaginaceae</taxon>
        <taxon>Kalmanozyma</taxon>
    </lineage>
</organism>
<sequence>MWSFALLTALLPLLGATSPVPATELAARNKNPPYYRDPECPAGTTPGFEFFTARYDVPAKEFYAKVGSFYDEVWYIGLPPNRTVGPDNTVGSIREIDFAGTILHEQLIKYTAKPTLLELQWHLVNGPINVTGAVADDPPDEVVLFGSYTEDLRVESICAGKATFITFTGRYCFDKPGPAYKIFDVAHSSSIEAVAQGLNATLIQGNGTCPS</sequence>
<dbReference type="InterPro" id="IPR023393">
    <property type="entry name" value="START-like_dom_sf"/>
</dbReference>
<feature type="chain" id="PRO_5004732413" evidence="1">
    <location>
        <begin position="17"/>
        <end position="211"/>
    </location>
</feature>
<gene>
    <name evidence="2" type="ORF">PSEUBRA_SCAF15g05618</name>
</gene>
<dbReference type="HOGENOM" id="CLU_1305693_0_0_1"/>